<accession>A0A816QCV9</accession>
<dbReference type="EMBL" id="CAJNRG010003536">
    <property type="protein sequence ID" value="CAF2058418.1"/>
    <property type="molecule type" value="Genomic_DNA"/>
</dbReference>
<proteinExistence type="predicted"/>
<evidence type="ECO:0000313" key="2">
    <source>
        <dbReference type="EMBL" id="CAF3905869.1"/>
    </source>
</evidence>
<dbReference type="Proteomes" id="UP000663887">
    <property type="component" value="Unassembled WGS sequence"/>
</dbReference>
<protein>
    <submittedName>
        <fullName evidence="1">Uncharacterized protein</fullName>
    </submittedName>
</protein>
<gene>
    <name evidence="2" type="ORF">UXM345_LOCUS10799</name>
    <name evidence="1" type="ORF">XDN619_LOCUS10142</name>
</gene>
<dbReference type="Proteomes" id="UP000663842">
    <property type="component" value="Unassembled WGS sequence"/>
</dbReference>
<comment type="caution">
    <text evidence="1">The sequence shown here is derived from an EMBL/GenBank/DDBJ whole genome shotgun (WGS) entry which is preliminary data.</text>
</comment>
<evidence type="ECO:0000313" key="3">
    <source>
        <dbReference type="Proteomes" id="UP000663887"/>
    </source>
</evidence>
<dbReference type="EMBL" id="CAJOBF010001047">
    <property type="protein sequence ID" value="CAF3905869.1"/>
    <property type="molecule type" value="Genomic_DNA"/>
</dbReference>
<evidence type="ECO:0000313" key="1">
    <source>
        <dbReference type="EMBL" id="CAF2058418.1"/>
    </source>
</evidence>
<dbReference type="AlphaFoldDB" id="A0A816QCV9"/>
<organism evidence="1 3">
    <name type="scientific">Rotaria magnacalcarata</name>
    <dbReference type="NCBI Taxonomy" id="392030"/>
    <lineage>
        <taxon>Eukaryota</taxon>
        <taxon>Metazoa</taxon>
        <taxon>Spiralia</taxon>
        <taxon>Gnathifera</taxon>
        <taxon>Rotifera</taxon>
        <taxon>Eurotatoria</taxon>
        <taxon>Bdelloidea</taxon>
        <taxon>Philodinida</taxon>
        <taxon>Philodinidae</taxon>
        <taxon>Rotaria</taxon>
    </lineage>
</organism>
<sequence length="147" mass="17062">MLISLWPLNERTNFVICLIFSKDNHGIIFNQTDLSYKRFSEILLPLICKSSLLSSVVKYIHFDGINTSSYNLISQSFFSNTDNKTFYFPNLKPLKVTQCLLSQSLIKTFSLLIHYQLDQLTLRLDECMIEFIRDPDDSSIIAHNKSK</sequence>
<name>A0A816QCV9_9BILA</name>
<reference evidence="1" key="1">
    <citation type="submission" date="2021-02" db="EMBL/GenBank/DDBJ databases">
        <authorList>
            <person name="Nowell W R."/>
        </authorList>
    </citation>
    <scope>NUCLEOTIDE SEQUENCE</scope>
</reference>